<keyword evidence="10" id="KW-0479">Metal-binding</keyword>
<dbReference type="InterPro" id="IPR045603">
    <property type="entry name" value="QcrA_N"/>
</dbReference>
<feature type="transmembrane region" description="Helical" evidence="22">
    <location>
        <begin position="45"/>
        <end position="66"/>
    </location>
</feature>
<evidence type="ECO:0000256" key="3">
    <source>
        <dbReference type="ARBA" id="ARBA00010651"/>
    </source>
</evidence>
<comment type="function">
    <text evidence="1">Iron-sulfur subunit of the cytochrome bc1 complex, an essential component of the respiratory electron transport chain required for ATP synthesis. The bc1 complex catalyzes the oxidation of menaquinol and the reduction of cytochrome c in the respiratory chain. The bc1 complex operates through a Q-cycle mechanism that couples electron transfer to generation of the proton gradient that drives ATP synthesis.</text>
</comment>
<dbReference type="PANTHER" id="PTHR10134">
    <property type="entry name" value="CYTOCHROME B-C1 COMPLEX SUBUNIT RIESKE, MITOCHONDRIAL"/>
    <property type="match status" value="1"/>
</dbReference>
<evidence type="ECO:0000256" key="15">
    <source>
        <dbReference type="ARBA" id="ARBA00023014"/>
    </source>
</evidence>
<gene>
    <name evidence="24" type="ORF">EFK50_06915</name>
</gene>
<dbReference type="GO" id="GO:0051537">
    <property type="term" value="F:2 iron, 2 sulfur cluster binding"/>
    <property type="evidence" value="ECO:0007669"/>
    <property type="project" value="UniProtKB-KW"/>
</dbReference>
<evidence type="ECO:0000256" key="9">
    <source>
        <dbReference type="ARBA" id="ARBA00022714"/>
    </source>
</evidence>
<evidence type="ECO:0000256" key="7">
    <source>
        <dbReference type="ARBA" id="ARBA00022660"/>
    </source>
</evidence>
<dbReference type="InterPro" id="IPR036922">
    <property type="entry name" value="Rieske_2Fe-2S_sf"/>
</dbReference>
<comment type="similarity">
    <text evidence="3">Belongs to the Rieske iron-sulfur protein family.</text>
</comment>
<evidence type="ECO:0000256" key="11">
    <source>
        <dbReference type="ARBA" id="ARBA00022982"/>
    </source>
</evidence>
<evidence type="ECO:0000256" key="18">
    <source>
        <dbReference type="ARBA" id="ARBA00029586"/>
    </source>
</evidence>
<keyword evidence="13" id="KW-0560">Oxidoreductase</keyword>
<dbReference type="Proteomes" id="UP000267128">
    <property type="component" value="Unassembled WGS sequence"/>
</dbReference>
<reference evidence="24 25" key="1">
    <citation type="submission" date="2018-11" db="EMBL/GenBank/DDBJ databases">
        <authorList>
            <person name="Li F."/>
        </authorList>
    </citation>
    <scope>NUCLEOTIDE SEQUENCE [LARGE SCALE GENOMIC DNA]</scope>
    <source>
        <strain evidence="24 25">Gsoil 097</strain>
    </source>
</reference>
<dbReference type="EMBL" id="RJSE01000005">
    <property type="protein sequence ID" value="RNL64255.1"/>
    <property type="molecule type" value="Genomic_DNA"/>
</dbReference>
<keyword evidence="5" id="KW-0813">Transport</keyword>
<evidence type="ECO:0000259" key="23">
    <source>
        <dbReference type="PROSITE" id="PS51296"/>
    </source>
</evidence>
<evidence type="ECO:0000256" key="6">
    <source>
        <dbReference type="ARBA" id="ARBA00022475"/>
    </source>
</evidence>
<comment type="cofactor">
    <cofactor evidence="20">
        <name>[2Fe-2S] cluster</name>
        <dbReference type="ChEBI" id="CHEBI:190135"/>
    </cofactor>
</comment>
<dbReference type="GO" id="GO:0004497">
    <property type="term" value="F:monooxygenase activity"/>
    <property type="evidence" value="ECO:0007669"/>
    <property type="project" value="UniProtKB-ARBA"/>
</dbReference>
<evidence type="ECO:0000256" key="17">
    <source>
        <dbReference type="ARBA" id="ARBA00023157"/>
    </source>
</evidence>
<dbReference type="Pfam" id="PF00355">
    <property type="entry name" value="Rieske"/>
    <property type="match status" value="1"/>
</dbReference>
<keyword evidence="14" id="KW-0408">Iron</keyword>
<feature type="domain" description="Rieske" evidence="23">
    <location>
        <begin position="237"/>
        <end position="328"/>
    </location>
</feature>
<dbReference type="InterPro" id="IPR017941">
    <property type="entry name" value="Rieske_2Fe-2S"/>
</dbReference>
<feature type="compositionally biased region" description="Basic and acidic residues" evidence="21">
    <location>
        <begin position="1"/>
        <end position="13"/>
    </location>
</feature>
<feature type="region of interest" description="Disordered" evidence="21">
    <location>
        <begin position="1"/>
        <end position="38"/>
    </location>
</feature>
<name>A0A3N0CLB4_9ACTN</name>
<dbReference type="OrthoDB" id="9802613at2"/>
<comment type="caution">
    <text evidence="24">The sequence shown here is derived from an EMBL/GenBank/DDBJ whole genome shotgun (WGS) entry which is preliminary data.</text>
</comment>
<evidence type="ECO:0000256" key="14">
    <source>
        <dbReference type="ARBA" id="ARBA00023004"/>
    </source>
</evidence>
<dbReference type="GO" id="GO:0046872">
    <property type="term" value="F:metal ion binding"/>
    <property type="evidence" value="ECO:0007669"/>
    <property type="project" value="UniProtKB-KW"/>
</dbReference>
<evidence type="ECO:0000256" key="13">
    <source>
        <dbReference type="ARBA" id="ARBA00023002"/>
    </source>
</evidence>
<keyword evidence="17" id="KW-1015">Disulfide bond</keyword>
<evidence type="ECO:0000256" key="5">
    <source>
        <dbReference type="ARBA" id="ARBA00022448"/>
    </source>
</evidence>
<evidence type="ECO:0000313" key="25">
    <source>
        <dbReference type="Proteomes" id="UP000267128"/>
    </source>
</evidence>
<evidence type="ECO:0000313" key="24">
    <source>
        <dbReference type="EMBL" id="RNL64255.1"/>
    </source>
</evidence>
<evidence type="ECO:0000256" key="20">
    <source>
        <dbReference type="ARBA" id="ARBA00034078"/>
    </source>
</evidence>
<dbReference type="GO" id="GO:0005886">
    <property type="term" value="C:plasma membrane"/>
    <property type="evidence" value="ECO:0007669"/>
    <property type="project" value="UniProtKB-SubCell"/>
</dbReference>
<organism evidence="24 25">
    <name type="scientific">Nocardioides marmoriginsengisoli</name>
    <dbReference type="NCBI Taxonomy" id="661483"/>
    <lineage>
        <taxon>Bacteria</taxon>
        <taxon>Bacillati</taxon>
        <taxon>Actinomycetota</taxon>
        <taxon>Actinomycetes</taxon>
        <taxon>Propionibacteriales</taxon>
        <taxon>Nocardioidaceae</taxon>
        <taxon>Nocardioides</taxon>
    </lineage>
</organism>
<feature type="compositionally biased region" description="Basic and acidic residues" evidence="21">
    <location>
        <begin position="26"/>
        <end position="38"/>
    </location>
</feature>
<keyword evidence="25" id="KW-1185">Reference proteome</keyword>
<keyword evidence="15" id="KW-0411">Iron-sulfur</keyword>
<keyword evidence="11" id="KW-0249">Electron transport</keyword>
<dbReference type="PRINTS" id="PR00162">
    <property type="entry name" value="RIESKE"/>
</dbReference>
<evidence type="ECO:0000256" key="4">
    <source>
        <dbReference type="ARBA" id="ARBA00015816"/>
    </source>
</evidence>
<accession>A0A3N0CLB4</accession>
<protein>
    <recommendedName>
        <fullName evidence="4">Cytochrome bc1 complex Rieske iron-sulfur subunit</fullName>
    </recommendedName>
    <alternativeName>
        <fullName evidence="18">Cytochrome bc1 reductase complex subunit QcrA</fullName>
    </alternativeName>
    <alternativeName>
        <fullName evidence="19">Rieske iron-sulfur protein</fullName>
    </alternativeName>
</protein>
<dbReference type="Pfam" id="PF19297">
    <property type="entry name" value="QcrA_N"/>
    <property type="match status" value="1"/>
</dbReference>
<keyword evidence="16 22" id="KW-0472">Membrane</keyword>
<dbReference type="PROSITE" id="PS51296">
    <property type="entry name" value="RIESKE"/>
    <property type="match status" value="1"/>
</dbReference>
<dbReference type="InterPro" id="IPR005805">
    <property type="entry name" value="Rieske_Fe-S_prot_C"/>
</dbReference>
<evidence type="ECO:0000256" key="19">
    <source>
        <dbReference type="ARBA" id="ARBA00032409"/>
    </source>
</evidence>
<dbReference type="GO" id="GO:0016705">
    <property type="term" value="F:oxidoreductase activity, acting on paired donors, with incorporation or reduction of molecular oxygen"/>
    <property type="evidence" value="ECO:0007669"/>
    <property type="project" value="UniProtKB-ARBA"/>
</dbReference>
<evidence type="ECO:0000256" key="16">
    <source>
        <dbReference type="ARBA" id="ARBA00023136"/>
    </source>
</evidence>
<dbReference type="CDD" id="cd03467">
    <property type="entry name" value="Rieske"/>
    <property type="match status" value="1"/>
</dbReference>
<keyword evidence="9" id="KW-0001">2Fe-2S</keyword>
<keyword evidence="6" id="KW-1003">Cell membrane</keyword>
<evidence type="ECO:0000256" key="1">
    <source>
        <dbReference type="ARBA" id="ARBA00002494"/>
    </source>
</evidence>
<dbReference type="Gene3D" id="2.102.10.10">
    <property type="entry name" value="Rieske [2Fe-2S] iron-sulphur domain"/>
    <property type="match status" value="1"/>
</dbReference>
<keyword evidence="7" id="KW-0679">Respiratory chain</keyword>
<dbReference type="RefSeq" id="WP_123226831.1">
    <property type="nucleotide sequence ID" value="NZ_RJSE01000005.1"/>
</dbReference>
<feature type="transmembrane region" description="Helical" evidence="22">
    <location>
        <begin position="148"/>
        <end position="168"/>
    </location>
</feature>
<keyword evidence="12 22" id="KW-1133">Transmembrane helix</keyword>
<evidence type="ECO:0000256" key="21">
    <source>
        <dbReference type="SAM" id="MobiDB-lite"/>
    </source>
</evidence>
<keyword evidence="8 22" id="KW-0812">Transmembrane</keyword>
<dbReference type="InterPro" id="IPR014349">
    <property type="entry name" value="Rieske_Fe-S_prot"/>
</dbReference>
<evidence type="ECO:0000256" key="10">
    <source>
        <dbReference type="ARBA" id="ARBA00022723"/>
    </source>
</evidence>
<evidence type="ECO:0000256" key="22">
    <source>
        <dbReference type="SAM" id="Phobius"/>
    </source>
</evidence>
<dbReference type="AlphaFoldDB" id="A0A3N0CLB4"/>
<comment type="subcellular location">
    <subcellularLocation>
        <location evidence="2">Cell membrane</location>
        <topology evidence="2">Multi-pass membrane protein</topology>
    </subcellularLocation>
</comment>
<evidence type="ECO:0000256" key="12">
    <source>
        <dbReference type="ARBA" id="ARBA00022989"/>
    </source>
</evidence>
<evidence type="ECO:0000256" key="8">
    <source>
        <dbReference type="ARBA" id="ARBA00022692"/>
    </source>
</evidence>
<feature type="transmembrane region" description="Helical" evidence="22">
    <location>
        <begin position="78"/>
        <end position="101"/>
    </location>
</feature>
<proteinExistence type="inferred from homology"/>
<sequence length="350" mass="37986">MSTDNHDEGHELVPAEPLADPGLPEHLPRPTDVDEGAAKRAERQVATLFGLSSVFALLFCVSYFVFDIGDDPDTVGGLGASNVFLGSCLGLALLCIGIGAIQWSRKLMSDHEIVEFRHPAASPQEDRDEALAALDAGITDSGIGRRPLVRNSLLGAMAVLGLPAIVALRDLGPLPGKKLEHTVWKKGMKVVQDVDGTPIKPDMMEIGQLVNAEPAVFFPQDGEPELSGHKILAEKAKAAVILVRMHPDDIKPTELRKNWGVDGILCFSKICTHVGCPISLWEQQTHHLLCPCHQSTFDLADNGRVIFGPAARHLPQLPLELDADGYLVAQSDFTEPVGPSYWERDRTDLK</sequence>
<evidence type="ECO:0000256" key="2">
    <source>
        <dbReference type="ARBA" id="ARBA00004651"/>
    </source>
</evidence>
<dbReference type="SUPFAM" id="SSF50022">
    <property type="entry name" value="ISP domain"/>
    <property type="match status" value="1"/>
</dbReference>